<evidence type="ECO:0000313" key="6">
    <source>
        <dbReference type="Proteomes" id="UP000492821"/>
    </source>
</evidence>
<dbReference type="WBParaSite" id="Pan_g787.t1">
    <property type="protein sequence ID" value="Pan_g787.t1"/>
    <property type="gene ID" value="Pan_g787"/>
</dbReference>
<organism evidence="6 7">
    <name type="scientific">Panagrellus redivivus</name>
    <name type="common">Microworm</name>
    <dbReference type="NCBI Taxonomy" id="6233"/>
    <lineage>
        <taxon>Eukaryota</taxon>
        <taxon>Metazoa</taxon>
        <taxon>Ecdysozoa</taxon>
        <taxon>Nematoda</taxon>
        <taxon>Chromadorea</taxon>
        <taxon>Rhabditida</taxon>
        <taxon>Tylenchina</taxon>
        <taxon>Panagrolaimomorpha</taxon>
        <taxon>Panagrolaimoidea</taxon>
        <taxon>Panagrolaimidae</taxon>
        <taxon>Panagrellus</taxon>
    </lineage>
</organism>
<name>A0A7E4W694_PANRE</name>
<keyword evidence="2" id="KW-0863">Zinc-finger</keyword>
<feature type="domain" description="FLYWCH-type" evidence="4">
    <location>
        <begin position="21"/>
        <end position="80"/>
    </location>
</feature>
<dbReference type="Pfam" id="PF10551">
    <property type="entry name" value="MULE"/>
    <property type="match status" value="1"/>
</dbReference>
<evidence type="ECO:0000259" key="4">
    <source>
        <dbReference type="Pfam" id="PF04500"/>
    </source>
</evidence>
<dbReference type="InterPro" id="IPR018289">
    <property type="entry name" value="MULE_transposase_dom"/>
</dbReference>
<keyword evidence="1" id="KW-0479">Metal-binding</keyword>
<evidence type="ECO:0000256" key="3">
    <source>
        <dbReference type="ARBA" id="ARBA00022833"/>
    </source>
</evidence>
<sequence>MAMRELSQFFQFLLMHRSIHNNLCVPFEGYEYTRQRDNQNGTITYWRCVRSGDKSRPRCPGSAKSPIGTTDLQALQPHNHGASHALIEVRGLKERVKDRARERPEEATRSTVQNALTNVSEEALIIAPTDSALSRSVQRQKEVPHRKKVDLADVNAIELSAYFKTTSDDPPLRFLAYDSRTTEPNEPVFFIFMSEHQAHLLRTFKNWAGDGQFSHIPKNMMQLYTIGILVQHNFIPCCFIFMADRVIPTYERVFDKIFQQTQSRPETFMADFEMAVHSVLRRVYPEIRIKSCLFHLGQSIGRKLQEKGWSRYYNDADTRFRQFIRCFPATALLPVGEIIDAFDRLVTEFSVLPGLDAAVQAAGIVMANYFKKTYIVRIHNGEERPPLFPPENWNHVTSVNEETARTNNGIEGWHNAFRVHFYGNRQNFSKVIEALKAEEARARMRIAAHLIDPTREVRGYPRRKAYETNDRLLRELVQRYLATPVAERDALHYLRAVQFRLGDITVTTAQ</sequence>
<dbReference type="Gene3D" id="2.20.25.240">
    <property type="match status" value="1"/>
</dbReference>
<reference evidence="6" key="1">
    <citation type="journal article" date="2013" name="Genetics">
        <title>The draft genome and transcriptome of Panagrellus redivivus are shaped by the harsh demands of a free-living lifestyle.</title>
        <authorList>
            <person name="Srinivasan J."/>
            <person name="Dillman A.R."/>
            <person name="Macchietto M.G."/>
            <person name="Heikkinen L."/>
            <person name="Lakso M."/>
            <person name="Fracchia K.M."/>
            <person name="Antoshechkin I."/>
            <person name="Mortazavi A."/>
            <person name="Wong G."/>
            <person name="Sternberg P.W."/>
        </authorList>
    </citation>
    <scope>NUCLEOTIDE SEQUENCE [LARGE SCALE GENOMIC DNA]</scope>
    <source>
        <strain evidence="6">MT8872</strain>
    </source>
</reference>
<evidence type="ECO:0000256" key="1">
    <source>
        <dbReference type="ARBA" id="ARBA00022723"/>
    </source>
</evidence>
<reference evidence="7" key="2">
    <citation type="submission" date="2020-10" db="UniProtKB">
        <authorList>
            <consortium name="WormBaseParasite"/>
        </authorList>
    </citation>
    <scope>IDENTIFICATION</scope>
</reference>
<dbReference type="GO" id="GO:0008270">
    <property type="term" value="F:zinc ion binding"/>
    <property type="evidence" value="ECO:0007669"/>
    <property type="project" value="UniProtKB-KW"/>
</dbReference>
<dbReference type="InterPro" id="IPR007588">
    <property type="entry name" value="Znf_FLYWCH"/>
</dbReference>
<protein>
    <submittedName>
        <fullName evidence="7">MULE domain-containing protein</fullName>
    </submittedName>
</protein>
<feature type="domain" description="MULE transposase" evidence="5">
    <location>
        <begin position="219"/>
        <end position="297"/>
    </location>
</feature>
<accession>A0A7E4W694</accession>
<dbReference type="AlphaFoldDB" id="A0A7E4W694"/>
<dbReference type="Proteomes" id="UP000492821">
    <property type="component" value="Unassembled WGS sequence"/>
</dbReference>
<evidence type="ECO:0000259" key="5">
    <source>
        <dbReference type="Pfam" id="PF10551"/>
    </source>
</evidence>
<evidence type="ECO:0000256" key="2">
    <source>
        <dbReference type="ARBA" id="ARBA00022771"/>
    </source>
</evidence>
<dbReference type="Pfam" id="PF04500">
    <property type="entry name" value="FLYWCH"/>
    <property type="match status" value="1"/>
</dbReference>
<evidence type="ECO:0000313" key="7">
    <source>
        <dbReference type="WBParaSite" id="Pan_g787.t1"/>
    </source>
</evidence>
<keyword evidence="3" id="KW-0862">Zinc</keyword>
<proteinExistence type="predicted"/>
<keyword evidence="6" id="KW-1185">Reference proteome</keyword>